<dbReference type="PROSITE" id="PS50237">
    <property type="entry name" value="HECT"/>
    <property type="match status" value="1"/>
</dbReference>
<evidence type="ECO:0000256" key="2">
    <source>
        <dbReference type="ARBA" id="ARBA00012485"/>
    </source>
</evidence>
<dbReference type="InterPro" id="IPR000569">
    <property type="entry name" value="HECT_dom"/>
</dbReference>
<dbReference type="InterPro" id="IPR042556">
    <property type="entry name" value="AZUL_sf"/>
</dbReference>
<keyword evidence="4 5" id="KW-0833">Ubl conjugation pathway</keyword>
<feature type="active site" description="Glycyl thioester intermediate" evidence="5">
    <location>
        <position position="1352"/>
    </location>
</feature>
<comment type="caution">
    <text evidence="8">The sequence shown here is derived from an EMBL/GenBank/DDBJ whole genome shotgun (WGS) entry which is preliminary data.</text>
</comment>
<dbReference type="Gene3D" id="3.30.2160.10">
    <property type="entry name" value="Hect, E3 ligase catalytic domain"/>
    <property type="match status" value="1"/>
</dbReference>
<dbReference type="Gene3D" id="3.90.1750.10">
    <property type="entry name" value="Hect, E3 ligase catalytic domains"/>
    <property type="match status" value="1"/>
</dbReference>
<name>A0A9W8AUJ9_9FUNG</name>
<keyword evidence="9" id="KW-1185">Reference proteome</keyword>
<dbReference type="PANTHER" id="PTHR45700">
    <property type="entry name" value="UBIQUITIN-PROTEIN LIGASE E3C"/>
    <property type="match status" value="1"/>
</dbReference>
<feature type="region of interest" description="Disordered" evidence="6">
    <location>
        <begin position="97"/>
        <end position="137"/>
    </location>
</feature>
<dbReference type="Pfam" id="PF00632">
    <property type="entry name" value="HECT"/>
    <property type="match status" value="1"/>
</dbReference>
<sequence length="1384" mass="156000">MPFPSAVGFNFGSSSAGYADWQDRVRRFYHQLMVGCCDPSCQQPFCATAHRVNRPTEPPLPAGMAQMLALCLAAHPGNQFLCEGFIDSDDWLTPPLSPNKSWSATSTEQDFGESRRRKSTREPRRKHKGTRAWHTSKRMSSNAVEGSILNQMVAALNSRLPAWMQRWVERTPLLAAYLGTGKGEWYIHKWALVDSDEPMKRPRGLGVLPCTFTDALLQTRSLKALFPQDSPLSATHSGDCSNSSSSPLNLPFSSPTAECDSSVQYYTPYLTYLNPVVLDLLLRDISRVDSPYSCSSRPLNFPWLLRTSKRSHSVVPLPFSGPNSQGQTALHYGASERVGIVQDDSPNPDNPSMQYRARAQSVPDTDSVSRANVLDTPNLMISGFDPFSVNTLRSYMHNGDGHSAGNSPTAAPQHEQGRVSPCIYPMVADSTVSPVMLDPATQSLRSSPQRVPSPITTAFLPLMSPGVRGPVLTNRDDMERLLRQASINSPSYDTQFSGGERKRVMDLQPVKDAYYTTGILGSPSDSILSLGRDNLSVTEVLARTIKYIFSDPTRLVHGLANWNSPDYPMDPTSVEDASPISFKLEVDIEAVRKVFELLGEIHTPELVRVTVDTLHTLLAEMARVGERLAARPVIVQVPPTGERKSRLELALNFIRALVILWENPLFVAGDVGGYDIQSEIHLDHWDLFQSLISLTVGCKRIQFCGQLPDYTGVTKTTVTGLELYGLWLCQRGSQAPQPPGLASLPMQARMDYTSIPDLEAAMSWTTSFRRNSVKQSASPVVMVPRARVRILKSLLFARIRPFVPNQTHTIDTDTRDVMELLGVWWVIFCRPFLQGQLGKACYLPTLQSLSEVIGEYCTKFPDQLPDRQPCSRYVLPRLCNFLNFRLEVQNWRIMHHRNEAQRYKHTKRYQNPKAEFSLLDYPYLFTQETKALIVREDSLKEMTMHYERGIFNNMYINQLRLYLNEKDFRHPCFQVESGAPPGMAPAMYLNDSAKPYLLVEVHREHLVEESLQQLALQFRHLRQPLKVRFLNDGEVGVDQGGVQKEWFRTLVAKLFSDYRPFAECWTEDTDTRTFWPKADILGMDAADPNNQSPDGLGKEANSGKNQTQPQFLTLFEYFGVILGLAFYNNVHLPLPLPKAFFIKLLGDNVQASELASTSPRLMRGLQTLLDWNDPDVDVTEAFGLTFEITALDIAQPDHRPVTIPLLAQNGGRTDVTQSNRRQYVELYADFVLNRLVTRAFDAIRRGFGRVVHPDLLGLCSHLDLYALMVGTQEWELDELQRVTTYEDQYHANHPFIKKFWQVVHSFSEEQKRQLLLFVTANDHLPVGGIQALTFVVQRNGPDSERFPTALTCFGRLLLPEYNSKAKLREKLLNAIQNTEGFGLV</sequence>
<evidence type="ECO:0000256" key="5">
    <source>
        <dbReference type="PROSITE-ProRule" id="PRU00104"/>
    </source>
</evidence>
<dbReference type="GO" id="GO:0061630">
    <property type="term" value="F:ubiquitin protein ligase activity"/>
    <property type="evidence" value="ECO:0007669"/>
    <property type="project" value="UniProtKB-EC"/>
</dbReference>
<gene>
    <name evidence="8" type="ORF">IWQ62_003228</name>
</gene>
<accession>A0A9W8AUJ9</accession>
<dbReference type="SUPFAM" id="SSF56204">
    <property type="entry name" value="Hect, E3 ligase catalytic domain"/>
    <property type="match status" value="1"/>
</dbReference>
<comment type="catalytic activity">
    <reaction evidence="1">
        <text>S-ubiquitinyl-[E2 ubiquitin-conjugating enzyme]-L-cysteine + [acceptor protein]-L-lysine = [E2 ubiquitin-conjugating enzyme]-L-cysteine + N(6)-ubiquitinyl-[acceptor protein]-L-lysine.</text>
        <dbReference type="EC" id="2.3.2.26"/>
    </reaction>
</comment>
<evidence type="ECO:0000256" key="4">
    <source>
        <dbReference type="ARBA" id="ARBA00022786"/>
    </source>
</evidence>
<evidence type="ECO:0000256" key="1">
    <source>
        <dbReference type="ARBA" id="ARBA00000885"/>
    </source>
</evidence>
<dbReference type="EMBL" id="JANBPY010000830">
    <property type="protein sequence ID" value="KAJ1963400.1"/>
    <property type="molecule type" value="Genomic_DNA"/>
</dbReference>
<dbReference type="OrthoDB" id="8068875at2759"/>
<feature type="compositionally biased region" description="Basic residues" evidence="6">
    <location>
        <begin position="115"/>
        <end position="137"/>
    </location>
</feature>
<dbReference type="PANTHER" id="PTHR45700:SF2">
    <property type="entry name" value="UBIQUITIN-PROTEIN LIGASE E3C"/>
    <property type="match status" value="1"/>
</dbReference>
<dbReference type="SMART" id="SM00119">
    <property type="entry name" value="HECTc"/>
    <property type="match status" value="1"/>
</dbReference>
<dbReference type="InterPro" id="IPR044611">
    <property type="entry name" value="E3A/B/C-like"/>
</dbReference>
<dbReference type="CDD" id="cd00078">
    <property type="entry name" value="HECTc"/>
    <property type="match status" value="1"/>
</dbReference>
<dbReference type="GO" id="GO:0006511">
    <property type="term" value="P:ubiquitin-dependent protein catabolic process"/>
    <property type="evidence" value="ECO:0007669"/>
    <property type="project" value="TreeGrafter"/>
</dbReference>
<dbReference type="Gene3D" id="6.10.130.10">
    <property type="entry name" value="Ubiquitin-protein ligase E3A, N-terminal zinc-binding domain (AZUL)"/>
    <property type="match status" value="1"/>
</dbReference>
<feature type="domain" description="HECT" evidence="7">
    <location>
        <begin position="1021"/>
        <end position="1384"/>
    </location>
</feature>
<dbReference type="FunFam" id="3.30.2410.10:FF:000003">
    <property type="entry name" value="probable E3 ubiquitin-protein ligase HERC4 isoform X1"/>
    <property type="match status" value="1"/>
</dbReference>
<dbReference type="Proteomes" id="UP001150925">
    <property type="component" value="Unassembled WGS sequence"/>
</dbReference>
<evidence type="ECO:0000259" key="7">
    <source>
        <dbReference type="PROSITE" id="PS50237"/>
    </source>
</evidence>
<evidence type="ECO:0000256" key="3">
    <source>
        <dbReference type="ARBA" id="ARBA00022679"/>
    </source>
</evidence>
<dbReference type="EC" id="2.3.2.26" evidence="2"/>
<evidence type="ECO:0000313" key="8">
    <source>
        <dbReference type="EMBL" id="KAJ1963400.1"/>
    </source>
</evidence>
<organism evidence="8 9">
    <name type="scientific">Dispira parvispora</name>
    <dbReference type="NCBI Taxonomy" id="1520584"/>
    <lineage>
        <taxon>Eukaryota</taxon>
        <taxon>Fungi</taxon>
        <taxon>Fungi incertae sedis</taxon>
        <taxon>Zoopagomycota</taxon>
        <taxon>Kickxellomycotina</taxon>
        <taxon>Dimargaritomycetes</taxon>
        <taxon>Dimargaritales</taxon>
        <taxon>Dimargaritaceae</taxon>
        <taxon>Dispira</taxon>
    </lineage>
</organism>
<evidence type="ECO:0000313" key="9">
    <source>
        <dbReference type="Proteomes" id="UP001150925"/>
    </source>
</evidence>
<reference evidence="8" key="1">
    <citation type="submission" date="2022-07" db="EMBL/GenBank/DDBJ databases">
        <title>Phylogenomic reconstructions and comparative analyses of Kickxellomycotina fungi.</title>
        <authorList>
            <person name="Reynolds N.K."/>
            <person name="Stajich J.E."/>
            <person name="Barry K."/>
            <person name="Grigoriev I.V."/>
            <person name="Crous P."/>
            <person name="Smith M.E."/>
        </authorList>
    </citation>
    <scope>NUCLEOTIDE SEQUENCE</scope>
    <source>
        <strain evidence="8">RSA 1196</strain>
    </source>
</reference>
<keyword evidence="3" id="KW-0808">Transferase</keyword>
<dbReference type="GO" id="GO:0000209">
    <property type="term" value="P:protein polyubiquitination"/>
    <property type="evidence" value="ECO:0007669"/>
    <property type="project" value="InterPro"/>
</dbReference>
<proteinExistence type="predicted"/>
<evidence type="ECO:0000256" key="6">
    <source>
        <dbReference type="SAM" id="MobiDB-lite"/>
    </source>
</evidence>
<dbReference type="Gene3D" id="3.30.2410.10">
    <property type="entry name" value="Hect, E3 ligase catalytic domain"/>
    <property type="match status" value="1"/>
</dbReference>
<dbReference type="Pfam" id="PF16558">
    <property type="entry name" value="AZUL"/>
    <property type="match status" value="1"/>
</dbReference>
<protein>
    <recommendedName>
        <fullName evidence="2">HECT-type E3 ubiquitin transferase</fullName>
        <ecNumber evidence="2">2.3.2.26</ecNumber>
    </recommendedName>
</protein>
<dbReference type="InterPro" id="IPR032353">
    <property type="entry name" value="AZUL"/>
</dbReference>
<feature type="compositionally biased region" description="Polar residues" evidence="6">
    <location>
        <begin position="98"/>
        <end position="109"/>
    </location>
</feature>
<dbReference type="InterPro" id="IPR035983">
    <property type="entry name" value="Hect_E3_ubiquitin_ligase"/>
</dbReference>